<proteinExistence type="predicted"/>
<evidence type="ECO:0000313" key="2">
    <source>
        <dbReference type="Proteomes" id="UP000619244"/>
    </source>
</evidence>
<dbReference type="EMBL" id="BMVU01000084">
    <property type="protein sequence ID" value="GGY12443.1"/>
    <property type="molecule type" value="Genomic_DNA"/>
</dbReference>
<accession>A0A918P1L6</accession>
<evidence type="ECO:0000313" key="1">
    <source>
        <dbReference type="EMBL" id="GGY12443.1"/>
    </source>
</evidence>
<organism evidence="1 2">
    <name type="scientific">Streptomyces minutiscleroticus</name>
    <dbReference type="NCBI Taxonomy" id="68238"/>
    <lineage>
        <taxon>Bacteria</taxon>
        <taxon>Bacillati</taxon>
        <taxon>Actinomycetota</taxon>
        <taxon>Actinomycetes</taxon>
        <taxon>Kitasatosporales</taxon>
        <taxon>Streptomycetaceae</taxon>
        <taxon>Streptomyces</taxon>
    </lineage>
</organism>
<dbReference type="AlphaFoldDB" id="A0A918P1L6"/>
<gene>
    <name evidence="1" type="ORF">GCM10010358_76000</name>
</gene>
<reference evidence="1" key="1">
    <citation type="journal article" date="2014" name="Int. J. Syst. Evol. Microbiol.">
        <title>Complete genome sequence of Corynebacterium casei LMG S-19264T (=DSM 44701T), isolated from a smear-ripened cheese.</title>
        <authorList>
            <consortium name="US DOE Joint Genome Institute (JGI-PGF)"/>
            <person name="Walter F."/>
            <person name="Albersmeier A."/>
            <person name="Kalinowski J."/>
            <person name="Ruckert C."/>
        </authorList>
    </citation>
    <scope>NUCLEOTIDE SEQUENCE</scope>
    <source>
        <strain evidence="1">JCM 4790</strain>
    </source>
</reference>
<name>A0A918P1L6_9ACTN</name>
<keyword evidence="2" id="KW-1185">Reference proteome</keyword>
<reference evidence="1" key="2">
    <citation type="submission" date="2020-09" db="EMBL/GenBank/DDBJ databases">
        <authorList>
            <person name="Sun Q."/>
            <person name="Ohkuma M."/>
        </authorList>
    </citation>
    <scope>NUCLEOTIDE SEQUENCE</scope>
    <source>
        <strain evidence="1">JCM 4790</strain>
    </source>
</reference>
<comment type="caution">
    <text evidence="1">The sequence shown here is derived from an EMBL/GenBank/DDBJ whole genome shotgun (WGS) entry which is preliminary data.</text>
</comment>
<dbReference type="RefSeq" id="WP_190194850.1">
    <property type="nucleotide sequence ID" value="NZ_BMVU01000084.1"/>
</dbReference>
<protein>
    <submittedName>
        <fullName evidence="1">Uncharacterized protein</fullName>
    </submittedName>
</protein>
<dbReference type="Proteomes" id="UP000619244">
    <property type="component" value="Unassembled WGS sequence"/>
</dbReference>
<sequence length="185" mass="20689">MLHEVEGVEQERARVSERPDSAAGIPVLTCVEVAPSGDPQVCSDRLRDVLAAVFGLAVRADFDEDEIPVDTLPGWFVDVCDASATTDALAVEGREKYRERTGAGPWKVQDWLSRFDPELEARGWAFWDLTRSPDDSGRLRIWLDTWGEPFFSWEDVRWLAHVCGADSVADPVVARSEQWAGERSV</sequence>